<feature type="repeat" description="WD" evidence="6">
    <location>
        <begin position="108"/>
        <end position="153"/>
    </location>
</feature>
<evidence type="ECO:0000256" key="1">
    <source>
        <dbReference type="ARBA" id="ARBA00007830"/>
    </source>
</evidence>
<dbReference type="AlphaFoldDB" id="A0A3A2ZVG1"/>
<feature type="region of interest" description="Disordered" evidence="7">
    <location>
        <begin position="1"/>
        <end position="25"/>
    </location>
</feature>
<keyword evidence="3" id="KW-0677">Repeat</keyword>
<dbReference type="OrthoDB" id="256303at2759"/>
<name>A0A3A2ZVG1_9EURO</name>
<evidence type="ECO:0000256" key="6">
    <source>
        <dbReference type="PROSITE-ProRule" id="PRU00221"/>
    </source>
</evidence>
<accession>A0A3A2ZVG1</accession>
<dbReference type="SUPFAM" id="SSF50978">
    <property type="entry name" value="WD40 repeat-like"/>
    <property type="match status" value="1"/>
</dbReference>
<dbReference type="InterPro" id="IPR001680">
    <property type="entry name" value="WD40_rpt"/>
</dbReference>
<evidence type="ECO:0000256" key="2">
    <source>
        <dbReference type="ARBA" id="ARBA00022574"/>
    </source>
</evidence>
<keyword evidence="2 6" id="KW-0853">WD repeat</keyword>
<protein>
    <recommendedName>
        <fullName evidence="4">WD40 repeat protein poxJ</fullName>
    </recommendedName>
    <alternativeName>
        <fullName evidence="5">Oxaleimides biosynthesis cluster protein J</fullName>
    </alternativeName>
</protein>
<evidence type="ECO:0000313" key="8">
    <source>
        <dbReference type="EMBL" id="RJE27112.1"/>
    </source>
</evidence>
<evidence type="ECO:0000256" key="5">
    <source>
        <dbReference type="ARBA" id="ARBA00081246"/>
    </source>
</evidence>
<evidence type="ECO:0000256" key="3">
    <source>
        <dbReference type="ARBA" id="ARBA00022737"/>
    </source>
</evidence>
<gene>
    <name evidence="8" type="ORF">PHISCL_00579</name>
</gene>
<comment type="caution">
    <text evidence="8">The sequence shown here is derived from an EMBL/GenBank/DDBJ whole genome shotgun (WGS) entry which is preliminary data.</text>
</comment>
<dbReference type="FunFam" id="2.130.10.10:FF:000190">
    <property type="entry name" value="Nuclear pore complex subunit"/>
    <property type="match status" value="1"/>
</dbReference>
<feature type="repeat" description="WD" evidence="6">
    <location>
        <begin position="24"/>
        <end position="55"/>
    </location>
</feature>
<dbReference type="PANTHER" id="PTHR10971">
    <property type="entry name" value="MRNA EXPORT FACTOR AND BUB3"/>
    <property type="match status" value="1"/>
</dbReference>
<evidence type="ECO:0000256" key="4">
    <source>
        <dbReference type="ARBA" id="ARBA00074082"/>
    </source>
</evidence>
<dbReference type="SMART" id="SM00320">
    <property type="entry name" value="WD40"/>
    <property type="match status" value="4"/>
</dbReference>
<feature type="repeat" description="WD" evidence="6">
    <location>
        <begin position="259"/>
        <end position="293"/>
    </location>
</feature>
<keyword evidence="9" id="KW-1185">Reference proteome</keyword>
<proteinExistence type="inferred from homology"/>
<evidence type="ECO:0000256" key="7">
    <source>
        <dbReference type="SAM" id="MobiDB-lite"/>
    </source>
</evidence>
<dbReference type="Proteomes" id="UP000266188">
    <property type="component" value="Unassembled WGS sequence"/>
</dbReference>
<dbReference type="Gene3D" id="2.130.10.10">
    <property type="entry name" value="YVTN repeat-like/Quinoprotein amine dehydrogenase"/>
    <property type="match status" value="1"/>
</dbReference>
<dbReference type="STRING" id="2070753.A0A3A2ZVG1"/>
<dbReference type="EMBL" id="MVGC01000009">
    <property type="protein sequence ID" value="RJE27112.1"/>
    <property type="molecule type" value="Genomic_DNA"/>
</dbReference>
<reference evidence="9" key="1">
    <citation type="submission" date="2017-02" db="EMBL/GenBank/DDBJ databases">
        <authorList>
            <person name="Tafer H."/>
            <person name="Lopandic K."/>
        </authorList>
    </citation>
    <scope>NUCLEOTIDE SEQUENCE [LARGE SCALE GENOMIC DNA]</scope>
    <source>
        <strain evidence="9">CBS 366.77</strain>
    </source>
</reference>
<dbReference type="Pfam" id="PF00400">
    <property type="entry name" value="WD40"/>
    <property type="match status" value="4"/>
</dbReference>
<organism evidence="8 9">
    <name type="scientific">Aspergillus sclerotialis</name>
    <dbReference type="NCBI Taxonomy" id="2070753"/>
    <lineage>
        <taxon>Eukaryota</taxon>
        <taxon>Fungi</taxon>
        <taxon>Dikarya</taxon>
        <taxon>Ascomycota</taxon>
        <taxon>Pezizomycotina</taxon>
        <taxon>Eurotiomycetes</taxon>
        <taxon>Eurotiomycetidae</taxon>
        <taxon>Eurotiales</taxon>
        <taxon>Aspergillaceae</taxon>
        <taxon>Aspergillus</taxon>
        <taxon>Aspergillus subgen. Polypaecilum</taxon>
    </lineage>
</organism>
<dbReference type="InterPro" id="IPR036322">
    <property type="entry name" value="WD40_repeat_dom_sf"/>
</dbReference>
<sequence length="355" mass="38455">MAFSSGTTVQGDLSNDATMDNPPQDSISELAWSPISNHLAVASWDNSVRIYDVSNSVKGEGKALFSFPSPALSCAWSPDGSKIVGAGADGSARLMDLASGQLNSAQQVAQHDSPVSVVRLTQIPNSQSPIVVTGSWDRKVKYWDLRQSVPIGTLECPERVYSMGIQGNQLLVAMADCHLGLVNIHEQPTAFAKALQSPLKKQTRTVCWIPDGSGFGVGSIEGRCGISYVDESKKNLNFTFRCHRNSKENDPKSQLIYAVNAISFHPRYYTFSTAGSDGTFCFWDKDAHQRLKAFPAVGGSITSTAFNGDGSIFAYAVGYDWSKGYAHNTPDGLNQIRLHPVSDAECKPKGNPIRR</sequence>
<dbReference type="InterPro" id="IPR015943">
    <property type="entry name" value="WD40/YVTN_repeat-like_dom_sf"/>
</dbReference>
<dbReference type="PROSITE" id="PS50082">
    <property type="entry name" value="WD_REPEATS_2"/>
    <property type="match status" value="3"/>
</dbReference>
<comment type="similarity">
    <text evidence="1">Belongs to the WD repeat rae1 family.</text>
</comment>
<evidence type="ECO:0000313" key="9">
    <source>
        <dbReference type="Proteomes" id="UP000266188"/>
    </source>
</evidence>